<gene>
    <name evidence="5" type="primary">kptA</name>
    <name evidence="6" type="ORF">I6U51_19200</name>
</gene>
<dbReference type="InterPro" id="IPR042080">
    <property type="entry name" value="RNA_2'-PTrans_N"/>
</dbReference>
<keyword evidence="7" id="KW-1185">Reference proteome</keyword>
<dbReference type="RefSeq" id="WP_211144178.1">
    <property type="nucleotide sequence ID" value="NZ_JAEEGB010000035.1"/>
</dbReference>
<comment type="caution">
    <text evidence="6">The sequence shown here is derived from an EMBL/GenBank/DDBJ whole genome shotgun (WGS) entry which is preliminary data.</text>
</comment>
<dbReference type="Proteomes" id="UP000622687">
    <property type="component" value="Unassembled WGS sequence"/>
</dbReference>
<proteinExistence type="inferred from homology"/>
<dbReference type="PANTHER" id="PTHR12684">
    <property type="entry name" value="PUTATIVE PHOSPHOTRANSFERASE"/>
    <property type="match status" value="1"/>
</dbReference>
<dbReference type="EMBL" id="JAEEGB010000035">
    <property type="protein sequence ID" value="MBI6874801.1"/>
    <property type="molecule type" value="Genomic_DNA"/>
</dbReference>
<keyword evidence="3 5" id="KW-0520">NAD</keyword>
<reference evidence="6" key="1">
    <citation type="submission" date="2020-12" db="EMBL/GenBank/DDBJ databases">
        <title>Clostridium thailandense sp. nov., a novel acetogenic bacterium isolated from peat land soil in Thailand.</title>
        <authorList>
            <person name="Chaikitkaew S."/>
            <person name="Birkeland N.K."/>
        </authorList>
    </citation>
    <scope>NUCLEOTIDE SEQUENCE</scope>
    <source>
        <strain evidence="6">DSM 17425</strain>
    </source>
</reference>
<dbReference type="GO" id="GO:0006388">
    <property type="term" value="P:tRNA splicing, via endonucleolytic cleavage and ligation"/>
    <property type="evidence" value="ECO:0007669"/>
    <property type="project" value="UniProtKB-UniRule"/>
</dbReference>
<dbReference type="SUPFAM" id="SSF56399">
    <property type="entry name" value="ADP-ribosylation"/>
    <property type="match status" value="1"/>
</dbReference>
<organism evidence="6 7">
    <name type="scientific">Clostridium aciditolerans</name>
    <dbReference type="NCBI Taxonomy" id="339861"/>
    <lineage>
        <taxon>Bacteria</taxon>
        <taxon>Bacillati</taxon>
        <taxon>Bacillota</taxon>
        <taxon>Clostridia</taxon>
        <taxon>Eubacteriales</taxon>
        <taxon>Clostridiaceae</taxon>
        <taxon>Clostridium</taxon>
    </lineage>
</organism>
<dbReference type="EC" id="2.7.1.-" evidence="5"/>
<evidence type="ECO:0000313" key="7">
    <source>
        <dbReference type="Proteomes" id="UP000622687"/>
    </source>
</evidence>
<sequence>MISKRDMKFSKFISLVLRHKPEIIDLHMDEEGYASVNKLVEGMNKNGMDITKQDLDRIVAEDNKQRYSYNLSNDEPRIRANQGHSIQVNLNLKPVVPPAELYHGTAKRFLNSILKDGIKKGGRQYVHLSKDIETATKVGARYGEVAVLRIDSYSMIKDGYEFYCSENGVYLTDNVPTKYIINNEN</sequence>
<evidence type="ECO:0000256" key="2">
    <source>
        <dbReference type="ARBA" id="ARBA00022679"/>
    </source>
</evidence>
<evidence type="ECO:0000313" key="6">
    <source>
        <dbReference type="EMBL" id="MBI6874801.1"/>
    </source>
</evidence>
<dbReference type="AlphaFoldDB" id="A0A934M8E5"/>
<dbReference type="HAMAP" id="MF_00299">
    <property type="entry name" value="KptA"/>
    <property type="match status" value="1"/>
</dbReference>
<evidence type="ECO:0000256" key="1">
    <source>
        <dbReference type="ARBA" id="ARBA00009836"/>
    </source>
</evidence>
<comment type="similarity">
    <text evidence="1 5">Belongs to the KptA/TPT1 family.</text>
</comment>
<keyword evidence="2 5" id="KW-0808">Transferase</keyword>
<dbReference type="InterPro" id="IPR042081">
    <property type="entry name" value="RNA_2'-PTrans_C"/>
</dbReference>
<protein>
    <recommendedName>
        <fullName evidence="5">Probable RNA 2'-phosphotransferase</fullName>
        <ecNumber evidence="5">2.7.1.-</ecNumber>
    </recommendedName>
</protein>
<dbReference type="GO" id="GO:0003950">
    <property type="term" value="F:NAD+ poly-ADP-ribosyltransferase activity"/>
    <property type="evidence" value="ECO:0007669"/>
    <property type="project" value="InterPro"/>
</dbReference>
<dbReference type="InterPro" id="IPR022928">
    <property type="entry name" value="RNA_2'-PTrans_KptA"/>
</dbReference>
<accession>A0A934M8E5</accession>
<dbReference type="Gene3D" id="3.20.170.30">
    <property type="match status" value="1"/>
</dbReference>
<name>A0A934M8E5_9CLOT</name>
<dbReference type="NCBIfam" id="NF002014">
    <property type="entry name" value="PRK00819.1-4"/>
    <property type="match status" value="1"/>
</dbReference>
<dbReference type="PANTHER" id="PTHR12684:SF2">
    <property type="entry name" value="TRNA 2'-PHOSPHOTRANSFERASE 1"/>
    <property type="match status" value="1"/>
</dbReference>
<dbReference type="GO" id="GO:0000215">
    <property type="term" value="F:tRNA 2'-phosphotransferase activity"/>
    <property type="evidence" value="ECO:0007669"/>
    <property type="project" value="TreeGrafter"/>
</dbReference>
<dbReference type="InterPro" id="IPR002745">
    <property type="entry name" value="Ptrans_KptA/Tpt1"/>
</dbReference>
<dbReference type="Pfam" id="PF01885">
    <property type="entry name" value="PTS_2-RNA"/>
    <property type="match status" value="1"/>
</dbReference>
<evidence type="ECO:0000256" key="4">
    <source>
        <dbReference type="ARBA" id="ARBA00025212"/>
    </source>
</evidence>
<dbReference type="Gene3D" id="1.10.10.970">
    <property type="entry name" value="RNA 2'-phosphotransferase, Tpt1/KptA family, N-terminal domain"/>
    <property type="match status" value="1"/>
</dbReference>
<evidence type="ECO:0000256" key="3">
    <source>
        <dbReference type="ARBA" id="ARBA00023027"/>
    </source>
</evidence>
<evidence type="ECO:0000256" key="5">
    <source>
        <dbReference type="HAMAP-Rule" id="MF_00299"/>
    </source>
</evidence>
<comment type="function">
    <text evidence="4 5">Removes the 2'-phosphate from RNA via an intermediate in which the phosphate is ADP-ribosylated by NAD followed by a presumed transesterification to release the RNA and generate ADP-ribose 1''-2''-cyclic phosphate (APPR&gt;P). May function as an ADP-ribosylase.</text>
</comment>